<evidence type="ECO:0000256" key="4">
    <source>
        <dbReference type="ARBA" id="ARBA00022448"/>
    </source>
</evidence>
<evidence type="ECO:0000256" key="3">
    <source>
        <dbReference type="ARBA" id="ARBA00021563"/>
    </source>
</evidence>
<dbReference type="Pfam" id="PF01203">
    <property type="entry name" value="T2SSN"/>
    <property type="match status" value="1"/>
</dbReference>
<evidence type="ECO:0000256" key="2">
    <source>
        <dbReference type="ARBA" id="ARBA00007208"/>
    </source>
</evidence>
<comment type="caution">
    <text evidence="12">The sequence shown here is derived from an EMBL/GenBank/DDBJ whole genome shotgun (WGS) entry which is preliminary data.</text>
</comment>
<accession>A0ABV7VRV9</accession>
<keyword evidence="13" id="KW-1185">Reference proteome</keyword>
<evidence type="ECO:0000256" key="10">
    <source>
        <dbReference type="ARBA" id="ARBA00030772"/>
    </source>
</evidence>
<keyword evidence="9 11" id="KW-0472">Membrane</keyword>
<dbReference type="InterPro" id="IPR022792">
    <property type="entry name" value="T2SS_protein-GspN"/>
</dbReference>
<keyword evidence="6" id="KW-0997">Cell inner membrane</keyword>
<evidence type="ECO:0000256" key="11">
    <source>
        <dbReference type="SAM" id="Phobius"/>
    </source>
</evidence>
<evidence type="ECO:0000313" key="12">
    <source>
        <dbReference type="EMBL" id="MFC3678808.1"/>
    </source>
</evidence>
<comment type="subcellular location">
    <subcellularLocation>
        <location evidence="1">Cell inner membrane</location>
    </subcellularLocation>
</comment>
<evidence type="ECO:0000256" key="7">
    <source>
        <dbReference type="ARBA" id="ARBA00022692"/>
    </source>
</evidence>
<comment type="similarity">
    <text evidence="2">Belongs to the GSP N family.</text>
</comment>
<keyword evidence="11" id="KW-1133">Transmembrane helix</keyword>
<keyword evidence="7 11" id="KW-0812">Transmembrane</keyword>
<evidence type="ECO:0000313" key="13">
    <source>
        <dbReference type="Proteomes" id="UP001595722"/>
    </source>
</evidence>
<evidence type="ECO:0000256" key="5">
    <source>
        <dbReference type="ARBA" id="ARBA00022475"/>
    </source>
</evidence>
<name>A0ABV7VRV9_9GAMM</name>
<evidence type="ECO:0000256" key="8">
    <source>
        <dbReference type="ARBA" id="ARBA00022927"/>
    </source>
</evidence>
<dbReference type="EMBL" id="JBHRYB010000001">
    <property type="protein sequence ID" value="MFC3678808.1"/>
    <property type="molecule type" value="Genomic_DNA"/>
</dbReference>
<evidence type="ECO:0000256" key="1">
    <source>
        <dbReference type="ARBA" id="ARBA00004533"/>
    </source>
</evidence>
<organism evidence="12 13">
    <name type="scientific">Bacterioplanoides pacificum</name>
    <dbReference type="NCBI Taxonomy" id="1171596"/>
    <lineage>
        <taxon>Bacteria</taxon>
        <taxon>Pseudomonadati</taxon>
        <taxon>Pseudomonadota</taxon>
        <taxon>Gammaproteobacteria</taxon>
        <taxon>Oceanospirillales</taxon>
        <taxon>Oceanospirillaceae</taxon>
        <taxon>Bacterioplanoides</taxon>
    </lineage>
</organism>
<evidence type="ECO:0000256" key="9">
    <source>
        <dbReference type="ARBA" id="ARBA00023136"/>
    </source>
</evidence>
<evidence type="ECO:0000256" key="6">
    <source>
        <dbReference type="ARBA" id="ARBA00022519"/>
    </source>
</evidence>
<proteinExistence type="inferred from homology"/>
<feature type="transmembrane region" description="Helical" evidence="11">
    <location>
        <begin position="12"/>
        <end position="33"/>
    </location>
</feature>
<keyword evidence="4" id="KW-0813">Transport</keyword>
<keyword evidence="5" id="KW-1003">Cell membrane</keyword>
<reference evidence="13" key="1">
    <citation type="journal article" date="2019" name="Int. J. Syst. Evol. Microbiol.">
        <title>The Global Catalogue of Microorganisms (GCM) 10K type strain sequencing project: providing services to taxonomists for standard genome sequencing and annotation.</title>
        <authorList>
            <consortium name="The Broad Institute Genomics Platform"/>
            <consortium name="The Broad Institute Genome Sequencing Center for Infectious Disease"/>
            <person name="Wu L."/>
            <person name="Ma J."/>
        </authorList>
    </citation>
    <scope>NUCLEOTIDE SEQUENCE [LARGE SCALE GENOMIC DNA]</scope>
    <source>
        <strain evidence="13">KCTC 42424</strain>
    </source>
</reference>
<sequence length="253" mass="27842">MLKAIWAARWYVLLGFLVFIVTLAATTPLHFVWKYAEPYSRSLPVNIQRVSGTLWHGQAQLQAPQIGALELDWQLSPLALLAAQADLQLQVRGNGLDLQTNAVLTASQQLTLTNTRGSVSSALLEPMLRRGRASLAGEFEINALAARIQLAEKRIDELDGQIIFSGGDVGFPVDGKPIQAQLPLLVGQLQNEQDKSLVNIETQEGLPIGQAFLQQDGWGGVAIRRRFLDILGQRWPAEATEETVIFEVSQKIL</sequence>
<keyword evidence="8" id="KW-0653">Protein transport</keyword>
<gene>
    <name evidence="12" type="primary">gspN</name>
    <name evidence="12" type="ORF">ACFOMG_01620</name>
</gene>
<dbReference type="Proteomes" id="UP001595722">
    <property type="component" value="Unassembled WGS sequence"/>
</dbReference>
<protein>
    <recommendedName>
        <fullName evidence="3">Type II secretion system protein N</fullName>
    </recommendedName>
    <alternativeName>
        <fullName evidence="10">General secretion pathway protein N</fullName>
    </alternativeName>
</protein>
<dbReference type="RefSeq" id="WP_376864356.1">
    <property type="nucleotide sequence ID" value="NZ_JBHRYB010000001.1"/>
</dbReference>